<feature type="transmembrane region" description="Helical" evidence="1">
    <location>
        <begin position="52"/>
        <end position="76"/>
    </location>
</feature>
<dbReference type="EMBL" id="PFPI01000002">
    <property type="protein sequence ID" value="PIZ94096.1"/>
    <property type="molecule type" value="Genomic_DNA"/>
</dbReference>
<name>A0A2M7V638_9BACT</name>
<protein>
    <submittedName>
        <fullName evidence="2">Uncharacterized protein</fullName>
    </submittedName>
</protein>
<evidence type="ECO:0000313" key="2">
    <source>
        <dbReference type="EMBL" id="PIZ94096.1"/>
    </source>
</evidence>
<keyword evidence="1" id="KW-0472">Membrane</keyword>
<accession>A0A2M7V638</accession>
<comment type="caution">
    <text evidence="2">The sequence shown here is derived from an EMBL/GenBank/DDBJ whole genome shotgun (WGS) entry which is preliminary data.</text>
</comment>
<gene>
    <name evidence="2" type="ORF">COX83_00235</name>
</gene>
<organism evidence="2 3">
    <name type="scientific">Candidatus Magasanikbacteria bacterium CG_4_10_14_0_2_um_filter_41_31</name>
    <dbReference type="NCBI Taxonomy" id="1974639"/>
    <lineage>
        <taxon>Bacteria</taxon>
        <taxon>Candidatus Magasanikiibacteriota</taxon>
    </lineage>
</organism>
<evidence type="ECO:0000313" key="3">
    <source>
        <dbReference type="Proteomes" id="UP000230078"/>
    </source>
</evidence>
<dbReference type="InterPro" id="IPR043993">
    <property type="entry name" value="T4SS_pilin"/>
</dbReference>
<dbReference type="Proteomes" id="UP000230078">
    <property type="component" value="Unassembled WGS sequence"/>
</dbReference>
<keyword evidence="1" id="KW-0812">Transmembrane</keyword>
<reference evidence="3" key="1">
    <citation type="submission" date="2017-09" db="EMBL/GenBank/DDBJ databases">
        <title>Depth-based differentiation of microbial function through sediment-hosted aquifers and enrichment of novel symbionts in the deep terrestrial subsurface.</title>
        <authorList>
            <person name="Probst A.J."/>
            <person name="Ladd B."/>
            <person name="Jarett J.K."/>
            <person name="Geller-Mcgrath D.E."/>
            <person name="Sieber C.M.K."/>
            <person name="Emerson J.B."/>
            <person name="Anantharaman K."/>
            <person name="Thomas B.C."/>
            <person name="Malmstrom R."/>
            <person name="Stieglmeier M."/>
            <person name="Klingl A."/>
            <person name="Woyke T."/>
            <person name="Ryan C.M."/>
            <person name="Banfield J.F."/>
        </authorList>
    </citation>
    <scope>NUCLEOTIDE SEQUENCE [LARGE SCALE GENOMIC DNA]</scope>
</reference>
<evidence type="ECO:0000256" key="1">
    <source>
        <dbReference type="SAM" id="Phobius"/>
    </source>
</evidence>
<dbReference type="AlphaFoldDB" id="A0A2M7V638"/>
<feature type="transmembrane region" description="Helical" evidence="1">
    <location>
        <begin position="97"/>
        <end position="117"/>
    </location>
</feature>
<proteinExistence type="predicted"/>
<keyword evidence="1" id="KW-1133">Transmembrane helix</keyword>
<dbReference type="Pfam" id="PF18895">
    <property type="entry name" value="T4SS_pilin"/>
    <property type="match status" value="1"/>
</dbReference>
<sequence>MNFHIKKISFFLVIFFFCLPSIVYAKKTVDDAPTLLNAVAGKVGVEQTTVPLYVGTIIQTILVFSGILFFVLMVYAGFRWMTARGEEEKITKAKRTLIGAIIGLAILVSSYALTNFITTRIIEGTPNVGGDINFENVDFTTLGCCFDKVQHPSGSGLEVRATTWAWRVTSQGDCQEEGERVSSIDAIAGPGLWKFTPVDSKQQCEALYTTFCETEDCYDLGF</sequence>